<protein>
    <submittedName>
        <fullName evidence="3">NADPH2:quinone reductase</fullName>
    </submittedName>
</protein>
<dbReference type="InterPro" id="IPR036291">
    <property type="entry name" value="NAD(P)-bd_dom_sf"/>
</dbReference>
<evidence type="ECO:0000259" key="2">
    <source>
        <dbReference type="SMART" id="SM00829"/>
    </source>
</evidence>
<dbReference type="InterPro" id="IPR051603">
    <property type="entry name" value="Zinc-ADH_QOR/CCCR"/>
</dbReference>
<dbReference type="Proteomes" id="UP000199064">
    <property type="component" value="Unassembled WGS sequence"/>
</dbReference>
<dbReference type="InterPro" id="IPR013154">
    <property type="entry name" value="ADH-like_N"/>
</dbReference>
<reference evidence="4" key="1">
    <citation type="submission" date="2016-10" db="EMBL/GenBank/DDBJ databases">
        <authorList>
            <person name="Varghese N."/>
            <person name="Submissions S."/>
        </authorList>
    </citation>
    <scope>NUCLEOTIDE SEQUENCE [LARGE SCALE GENOMIC DNA]</scope>
    <source>
        <strain evidence="4">ES.061</strain>
    </source>
</reference>
<feature type="domain" description="Enoyl reductase (ER)" evidence="2">
    <location>
        <begin position="11"/>
        <end position="322"/>
    </location>
</feature>
<keyword evidence="4" id="KW-1185">Reference proteome</keyword>
<dbReference type="GO" id="GO:0016491">
    <property type="term" value="F:oxidoreductase activity"/>
    <property type="evidence" value="ECO:0007669"/>
    <property type="project" value="InterPro"/>
</dbReference>
<dbReference type="RefSeq" id="WP_090329421.1">
    <property type="nucleotide sequence ID" value="NZ_FNSL01000001.1"/>
</dbReference>
<dbReference type="PANTHER" id="PTHR44154:SF1">
    <property type="entry name" value="QUINONE OXIDOREDUCTASE"/>
    <property type="match status" value="1"/>
</dbReference>
<organism evidence="3 4">
    <name type="scientific">Nitratireductor aquibiodomus</name>
    <dbReference type="NCBI Taxonomy" id="204799"/>
    <lineage>
        <taxon>Bacteria</taxon>
        <taxon>Pseudomonadati</taxon>
        <taxon>Pseudomonadota</taxon>
        <taxon>Alphaproteobacteria</taxon>
        <taxon>Hyphomicrobiales</taxon>
        <taxon>Phyllobacteriaceae</taxon>
        <taxon>Nitratireductor</taxon>
    </lineage>
</organism>
<dbReference type="AlphaFoldDB" id="A0A1H4M586"/>
<dbReference type="InterPro" id="IPR020843">
    <property type="entry name" value="ER"/>
</dbReference>
<dbReference type="CDD" id="cd08253">
    <property type="entry name" value="zeta_crystallin"/>
    <property type="match status" value="1"/>
</dbReference>
<keyword evidence="1" id="KW-0521">NADP</keyword>
<evidence type="ECO:0000313" key="3">
    <source>
        <dbReference type="EMBL" id="SEB78113.1"/>
    </source>
</evidence>
<dbReference type="InterPro" id="IPR011032">
    <property type="entry name" value="GroES-like_sf"/>
</dbReference>
<dbReference type="InterPro" id="IPR013149">
    <property type="entry name" value="ADH-like_C"/>
</dbReference>
<evidence type="ECO:0000313" key="4">
    <source>
        <dbReference type="Proteomes" id="UP000199064"/>
    </source>
</evidence>
<dbReference type="Pfam" id="PF00107">
    <property type="entry name" value="ADH_zinc_N"/>
    <property type="match status" value="1"/>
</dbReference>
<evidence type="ECO:0000256" key="1">
    <source>
        <dbReference type="ARBA" id="ARBA00022857"/>
    </source>
</evidence>
<proteinExistence type="predicted"/>
<dbReference type="Gene3D" id="3.90.180.10">
    <property type="entry name" value="Medium-chain alcohol dehydrogenases, catalytic domain"/>
    <property type="match status" value="1"/>
</dbReference>
<dbReference type="Pfam" id="PF08240">
    <property type="entry name" value="ADH_N"/>
    <property type="match status" value="1"/>
</dbReference>
<dbReference type="SMART" id="SM00829">
    <property type="entry name" value="PKS_ER"/>
    <property type="match status" value="1"/>
</dbReference>
<dbReference type="SUPFAM" id="SSF51735">
    <property type="entry name" value="NAD(P)-binding Rossmann-fold domains"/>
    <property type="match status" value="1"/>
</dbReference>
<sequence length="325" mass="34141">MRAAWYERNGTARDVLEVGDMPLPAPGPGEVRVRLATSGVNPSDVKARRGRPLNAGRVIPHSDGAGEIDAVGPGVDHGRVGQRVWVWNGQWRRPFGTAAEAIVLPEAQAISLPANVDYATGACLGIPALTAMHAVNLFETVSGKTLLVTGAGSSVGHYVTQIAKARGARVIATASPGRAAHARAAGADFVIDYKAKDVAATVKGLTSGKGVDGLIDMDLYSTTAIISNGALAPHGKIVCYGSSMQGDIPVSFPTLLWNSLTLQVFVVYELLTKERETAIGQLTAMLEKNSLKHAIGERFALRDIVKAHEAVERGDVVGNVVLDIA</sequence>
<dbReference type="Gene3D" id="3.40.50.720">
    <property type="entry name" value="NAD(P)-binding Rossmann-like Domain"/>
    <property type="match status" value="1"/>
</dbReference>
<dbReference type="EMBL" id="FNSL01000001">
    <property type="protein sequence ID" value="SEB78113.1"/>
    <property type="molecule type" value="Genomic_DNA"/>
</dbReference>
<dbReference type="PANTHER" id="PTHR44154">
    <property type="entry name" value="QUINONE OXIDOREDUCTASE"/>
    <property type="match status" value="1"/>
</dbReference>
<gene>
    <name evidence="3" type="ORF">SAMN05216452_3149</name>
</gene>
<name>A0A1H4M586_9HYPH</name>
<accession>A0A1H4M586</accession>
<dbReference type="SUPFAM" id="SSF50129">
    <property type="entry name" value="GroES-like"/>
    <property type="match status" value="1"/>
</dbReference>